<dbReference type="Gene3D" id="3.90.1200.10">
    <property type="match status" value="1"/>
</dbReference>
<dbReference type="Pfam" id="PF04655">
    <property type="entry name" value="APH_6_hur"/>
    <property type="match status" value="1"/>
</dbReference>
<evidence type="ECO:0000313" key="1">
    <source>
        <dbReference type="EMBL" id="MFC5528897.1"/>
    </source>
</evidence>
<dbReference type="EMBL" id="JBHSNC010000017">
    <property type="protein sequence ID" value="MFC5528897.1"/>
    <property type="molecule type" value="Genomic_DNA"/>
</dbReference>
<gene>
    <name evidence="1" type="ORF">ACFPQ4_05450</name>
</gene>
<sequence>MQLPEVFKRTIRSVHGKQGEAWLENFDELIRYCEQTWKLSIRHPYELSFNYVAAVLLEDGTEAALKLSVPNKESRSEEQALRLFDGRGAARVIASEPDKGILLIEAVLPGYTLHKVQDDTEAMLAAARLMKRLWRPAPAEPHPFPKVERWTEGLARLRQANNGGTGSLPERLVALAETTFKQLLDTSGAPLLLHGDLHHGNILAGEREPWIAIDPKGVVGEAEYEVCSLMTNHLPDSGQLEVLRRRVNALSEALQLDRNRILKWAMSFGVLSAWWCVEDGVGDPLKSLRRAELFEQILLEE</sequence>
<name>A0ABW0QZ64_9BACL</name>
<reference evidence="2" key="1">
    <citation type="journal article" date="2019" name="Int. J. Syst. Evol. Microbiol.">
        <title>The Global Catalogue of Microorganisms (GCM) 10K type strain sequencing project: providing services to taxonomists for standard genome sequencing and annotation.</title>
        <authorList>
            <consortium name="The Broad Institute Genomics Platform"/>
            <consortium name="The Broad Institute Genome Sequencing Center for Infectious Disease"/>
            <person name="Wu L."/>
            <person name="Ma J."/>
        </authorList>
    </citation>
    <scope>NUCLEOTIDE SEQUENCE [LARGE SCALE GENOMIC DNA]</scope>
    <source>
        <strain evidence="2">CGMCC 1.18578</strain>
    </source>
</reference>
<proteinExistence type="predicted"/>
<dbReference type="InterPro" id="IPR011009">
    <property type="entry name" value="Kinase-like_dom_sf"/>
</dbReference>
<accession>A0ABW0QZ64</accession>
<dbReference type="SUPFAM" id="SSF56112">
    <property type="entry name" value="Protein kinase-like (PK-like)"/>
    <property type="match status" value="1"/>
</dbReference>
<dbReference type="Proteomes" id="UP001596108">
    <property type="component" value="Unassembled WGS sequence"/>
</dbReference>
<protein>
    <submittedName>
        <fullName evidence="1">Aminoglycoside phosphotransferase family protein</fullName>
    </submittedName>
</protein>
<keyword evidence="2" id="KW-1185">Reference proteome</keyword>
<dbReference type="RefSeq" id="WP_378110768.1">
    <property type="nucleotide sequence ID" value="NZ_JBHSNC010000017.1"/>
</dbReference>
<evidence type="ECO:0000313" key="2">
    <source>
        <dbReference type="Proteomes" id="UP001596108"/>
    </source>
</evidence>
<comment type="caution">
    <text evidence="1">The sequence shown here is derived from an EMBL/GenBank/DDBJ whole genome shotgun (WGS) entry which is preliminary data.</text>
</comment>
<organism evidence="1 2">
    <name type="scientific">Cohnella yongneupensis</name>
    <dbReference type="NCBI Taxonomy" id="425006"/>
    <lineage>
        <taxon>Bacteria</taxon>
        <taxon>Bacillati</taxon>
        <taxon>Bacillota</taxon>
        <taxon>Bacilli</taxon>
        <taxon>Bacillales</taxon>
        <taxon>Paenibacillaceae</taxon>
        <taxon>Cohnella</taxon>
    </lineage>
</organism>
<dbReference type="InterPro" id="IPR006748">
    <property type="entry name" value="NH2Glyco/OHUrea_AB-resist_kin"/>
</dbReference>